<protein>
    <submittedName>
        <fullName evidence="1">Uncharacterized protein</fullName>
    </submittedName>
</protein>
<evidence type="ECO:0000313" key="2">
    <source>
        <dbReference type="Proteomes" id="UP000287872"/>
    </source>
</evidence>
<comment type="caution">
    <text evidence="1">The sequence shown here is derived from an EMBL/GenBank/DDBJ whole genome shotgun (WGS) entry which is preliminary data.</text>
</comment>
<organism evidence="1 2">
    <name type="scientific">Clostridium tagluense</name>
    <dbReference type="NCBI Taxonomy" id="360422"/>
    <lineage>
        <taxon>Bacteria</taxon>
        <taxon>Bacillati</taxon>
        <taxon>Bacillota</taxon>
        <taxon>Clostridia</taxon>
        <taxon>Eubacteriales</taxon>
        <taxon>Clostridiaceae</taxon>
        <taxon>Clostridium</taxon>
    </lineage>
</organism>
<dbReference type="AlphaFoldDB" id="A0A401UQE8"/>
<gene>
    <name evidence="1" type="ORF">Ctaglu_33820</name>
</gene>
<dbReference type="Proteomes" id="UP000287872">
    <property type="component" value="Unassembled WGS sequence"/>
</dbReference>
<accession>A0A401UQE8</accession>
<name>A0A401UQE8_9CLOT</name>
<keyword evidence="2" id="KW-1185">Reference proteome</keyword>
<evidence type="ECO:0000313" key="1">
    <source>
        <dbReference type="EMBL" id="GCD11759.1"/>
    </source>
</evidence>
<dbReference type="RefSeq" id="WP_185732773.1">
    <property type="nucleotide sequence ID" value="NZ_BHYK01000021.1"/>
</dbReference>
<proteinExistence type="predicted"/>
<reference evidence="1 2" key="1">
    <citation type="submission" date="2018-11" db="EMBL/GenBank/DDBJ databases">
        <title>Genome sequencing and assembly of Clostridium tagluense strain A121.</title>
        <authorList>
            <person name="Murakami T."/>
            <person name="Segawa T."/>
            <person name="Shcherbakova V.A."/>
            <person name="Mori H."/>
            <person name="Yoshimura Y."/>
        </authorList>
    </citation>
    <scope>NUCLEOTIDE SEQUENCE [LARGE SCALE GENOMIC DNA]</scope>
    <source>
        <strain evidence="1 2">A121</strain>
    </source>
</reference>
<dbReference type="EMBL" id="BHYK01000021">
    <property type="protein sequence ID" value="GCD11759.1"/>
    <property type="molecule type" value="Genomic_DNA"/>
</dbReference>
<sequence>MKVIHKHKVIKGFPCKNKVIFTIITEDYGKIRMFNKRIFDEAMADGFIEVEHDAEEL</sequence>